<feature type="signal peptide" evidence="1">
    <location>
        <begin position="1"/>
        <end position="29"/>
    </location>
</feature>
<evidence type="ECO:0000313" key="3">
    <source>
        <dbReference type="Proteomes" id="UP001161247"/>
    </source>
</evidence>
<dbReference type="AlphaFoldDB" id="A0AAV1CBS8"/>
<keyword evidence="1" id="KW-0732">Signal</keyword>
<evidence type="ECO:0000313" key="2">
    <source>
        <dbReference type="EMBL" id="CAI9092971.1"/>
    </source>
</evidence>
<dbReference type="Proteomes" id="UP001161247">
    <property type="component" value="Chromosome 2"/>
</dbReference>
<dbReference type="SUPFAM" id="SSF101148">
    <property type="entry name" value="Plant invertase/pectin methylesterase inhibitor"/>
    <property type="match status" value="1"/>
</dbReference>
<name>A0AAV1CBS8_OLDCO</name>
<gene>
    <name evidence="2" type="ORF">OLC1_LOCUS4505</name>
</gene>
<dbReference type="InterPro" id="IPR035513">
    <property type="entry name" value="Invertase/methylesterase_inhib"/>
</dbReference>
<sequence>MAVNHISFSRVILPIMVLLFAVNGKSALAAVNSPFCAPAQPGNQQNSCNAAVNGAPTWKAALTNIMNAAKKDLAPVSAVIAKLPNEEYRSNCNDSLTDLNDCINEILGSIEGGDLVTIDESTQRIYGTLSTCSDSLEGKGVDLSEIQKFKIIAADYAALSMAILCSQDKMYCSIDDLIR</sequence>
<feature type="chain" id="PRO_5043830243" evidence="1">
    <location>
        <begin position="30"/>
        <end position="179"/>
    </location>
</feature>
<protein>
    <submittedName>
        <fullName evidence="2">OLC1v1028357C1</fullName>
    </submittedName>
</protein>
<reference evidence="2" key="1">
    <citation type="submission" date="2023-03" db="EMBL/GenBank/DDBJ databases">
        <authorList>
            <person name="Julca I."/>
        </authorList>
    </citation>
    <scope>NUCLEOTIDE SEQUENCE</scope>
</reference>
<accession>A0AAV1CBS8</accession>
<organism evidence="2 3">
    <name type="scientific">Oldenlandia corymbosa var. corymbosa</name>
    <dbReference type="NCBI Taxonomy" id="529605"/>
    <lineage>
        <taxon>Eukaryota</taxon>
        <taxon>Viridiplantae</taxon>
        <taxon>Streptophyta</taxon>
        <taxon>Embryophyta</taxon>
        <taxon>Tracheophyta</taxon>
        <taxon>Spermatophyta</taxon>
        <taxon>Magnoliopsida</taxon>
        <taxon>eudicotyledons</taxon>
        <taxon>Gunneridae</taxon>
        <taxon>Pentapetalae</taxon>
        <taxon>asterids</taxon>
        <taxon>lamiids</taxon>
        <taxon>Gentianales</taxon>
        <taxon>Rubiaceae</taxon>
        <taxon>Rubioideae</taxon>
        <taxon>Spermacoceae</taxon>
        <taxon>Hedyotis-Oldenlandia complex</taxon>
        <taxon>Oldenlandia</taxon>
    </lineage>
</organism>
<proteinExistence type="predicted"/>
<dbReference type="EMBL" id="OX459119">
    <property type="protein sequence ID" value="CAI9092971.1"/>
    <property type="molecule type" value="Genomic_DNA"/>
</dbReference>
<evidence type="ECO:0000256" key="1">
    <source>
        <dbReference type="SAM" id="SignalP"/>
    </source>
</evidence>
<keyword evidence="3" id="KW-1185">Reference proteome</keyword>